<feature type="transmembrane region" description="Helical" evidence="1">
    <location>
        <begin position="49"/>
        <end position="69"/>
    </location>
</feature>
<name>A0A9D2QAJ9_9CORY</name>
<keyword evidence="1" id="KW-1133">Transmembrane helix</keyword>
<protein>
    <submittedName>
        <fullName evidence="2">Uncharacterized protein</fullName>
    </submittedName>
</protein>
<organism evidence="2 3">
    <name type="scientific">Candidatus Corynebacterium faecigallinarum</name>
    <dbReference type="NCBI Taxonomy" id="2838528"/>
    <lineage>
        <taxon>Bacteria</taxon>
        <taxon>Bacillati</taxon>
        <taxon>Actinomycetota</taxon>
        <taxon>Actinomycetes</taxon>
        <taxon>Mycobacteriales</taxon>
        <taxon>Corynebacteriaceae</taxon>
        <taxon>Corynebacterium</taxon>
    </lineage>
</organism>
<keyword evidence="1" id="KW-0812">Transmembrane</keyword>
<reference evidence="2" key="1">
    <citation type="journal article" date="2021" name="PeerJ">
        <title>Extensive microbial diversity within the chicken gut microbiome revealed by metagenomics and culture.</title>
        <authorList>
            <person name="Gilroy R."/>
            <person name="Ravi A."/>
            <person name="Getino M."/>
            <person name="Pursley I."/>
            <person name="Horton D.L."/>
            <person name="Alikhan N.F."/>
            <person name="Baker D."/>
            <person name="Gharbi K."/>
            <person name="Hall N."/>
            <person name="Watson M."/>
            <person name="Adriaenssens E.M."/>
            <person name="Foster-Nyarko E."/>
            <person name="Jarju S."/>
            <person name="Secka A."/>
            <person name="Antonio M."/>
            <person name="Oren A."/>
            <person name="Chaudhuri R.R."/>
            <person name="La Ragione R."/>
            <person name="Hildebrand F."/>
            <person name="Pallen M.J."/>
        </authorList>
    </citation>
    <scope>NUCLEOTIDE SEQUENCE</scope>
    <source>
        <strain evidence="2">ChiHjej13B12-4958</strain>
    </source>
</reference>
<reference evidence="2" key="2">
    <citation type="submission" date="2021-04" db="EMBL/GenBank/DDBJ databases">
        <authorList>
            <person name="Gilroy R."/>
        </authorList>
    </citation>
    <scope>NUCLEOTIDE SEQUENCE</scope>
    <source>
        <strain evidence="2">ChiHjej13B12-4958</strain>
    </source>
</reference>
<keyword evidence="1" id="KW-0472">Membrane</keyword>
<dbReference type="Proteomes" id="UP000823858">
    <property type="component" value="Unassembled WGS sequence"/>
</dbReference>
<sequence length="70" mass="7769">MSTTDHELGNAELSDAERELQDAYDAHETYSTSDKSVYDEVPGTTSADVVTWIFAGVMVAFTVWCILFVM</sequence>
<evidence type="ECO:0000313" key="2">
    <source>
        <dbReference type="EMBL" id="HJC83979.1"/>
    </source>
</evidence>
<gene>
    <name evidence="2" type="ORF">H9751_00165</name>
</gene>
<proteinExistence type="predicted"/>
<accession>A0A9D2QAJ9</accession>
<evidence type="ECO:0000256" key="1">
    <source>
        <dbReference type="SAM" id="Phobius"/>
    </source>
</evidence>
<evidence type="ECO:0000313" key="3">
    <source>
        <dbReference type="Proteomes" id="UP000823858"/>
    </source>
</evidence>
<dbReference type="AlphaFoldDB" id="A0A9D2QAJ9"/>
<dbReference type="EMBL" id="DWVP01000001">
    <property type="protein sequence ID" value="HJC83979.1"/>
    <property type="molecule type" value="Genomic_DNA"/>
</dbReference>
<comment type="caution">
    <text evidence="2">The sequence shown here is derived from an EMBL/GenBank/DDBJ whole genome shotgun (WGS) entry which is preliminary data.</text>
</comment>